<sequence length="70" mass="7861">MAAMPFLAKSRLLIRRRTFKCISTCVHLGQEAQLAEPPRLCRRILPPEARCIKRIGGVLSPPPAGLKLRR</sequence>
<reference evidence="1" key="2">
    <citation type="journal article" date="2024" name="Plant">
        <title>Genomic evolution and insights into agronomic trait innovations of Sesamum species.</title>
        <authorList>
            <person name="Miao H."/>
            <person name="Wang L."/>
            <person name="Qu L."/>
            <person name="Liu H."/>
            <person name="Sun Y."/>
            <person name="Le M."/>
            <person name="Wang Q."/>
            <person name="Wei S."/>
            <person name="Zheng Y."/>
            <person name="Lin W."/>
            <person name="Duan Y."/>
            <person name="Cao H."/>
            <person name="Xiong S."/>
            <person name="Wang X."/>
            <person name="Wei L."/>
            <person name="Li C."/>
            <person name="Ma Q."/>
            <person name="Ju M."/>
            <person name="Zhao R."/>
            <person name="Li G."/>
            <person name="Mu C."/>
            <person name="Tian Q."/>
            <person name="Mei H."/>
            <person name="Zhang T."/>
            <person name="Gao T."/>
            <person name="Zhang H."/>
        </authorList>
    </citation>
    <scope>NUCLEOTIDE SEQUENCE</scope>
    <source>
        <strain evidence="1">G01</strain>
    </source>
</reference>
<dbReference type="EMBL" id="JACGWK010000003">
    <property type="protein sequence ID" value="KAL0363851.1"/>
    <property type="molecule type" value="Genomic_DNA"/>
</dbReference>
<evidence type="ECO:0000313" key="1">
    <source>
        <dbReference type="EMBL" id="KAL0363851.1"/>
    </source>
</evidence>
<protein>
    <submittedName>
        <fullName evidence="1">Uncharacterized protein</fullName>
    </submittedName>
</protein>
<proteinExistence type="predicted"/>
<reference evidence="1" key="1">
    <citation type="submission" date="2020-06" db="EMBL/GenBank/DDBJ databases">
        <authorList>
            <person name="Li T."/>
            <person name="Hu X."/>
            <person name="Zhang T."/>
            <person name="Song X."/>
            <person name="Zhang H."/>
            <person name="Dai N."/>
            <person name="Sheng W."/>
            <person name="Hou X."/>
            <person name="Wei L."/>
        </authorList>
    </citation>
    <scope>NUCLEOTIDE SEQUENCE</scope>
    <source>
        <strain evidence="1">G01</strain>
        <tissue evidence="1">Leaf</tissue>
    </source>
</reference>
<accession>A0AAW2Q7W1</accession>
<comment type="caution">
    <text evidence="1">The sequence shown here is derived from an EMBL/GenBank/DDBJ whole genome shotgun (WGS) entry which is preliminary data.</text>
</comment>
<name>A0AAW2Q7W1_9LAMI</name>
<organism evidence="1">
    <name type="scientific">Sesamum angustifolium</name>
    <dbReference type="NCBI Taxonomy" id="2727405"/>
    <lineage>
        <taxon>Eukaryota</taxon>
        <taxon>Viridiplantae</taxon>
        <taxon>Streptophyta</taxon>
        <taxon>Embryophyta</taxon>
        <taxon>Tracheophyta</taxon>
        <taxon>Spermatophyta</taxon>
        <taxon>Magnoliopsida</taxon>
        <taxon>eudicotyledons</taxon>
        <taxon>Gunneridae</taxon>
        <taxon>Pentapetalae</taxon>
        <taxon>asterids</taxon>
        <taxon>lamiids</taxon>
        <taxon>Lamiales</taxon>
        <taxon>Pedaliaceae</taxon>
        <taxon>Sesamum</taxon>
    </lineage>
</organism>
<dbReference type="AlphaFoldDB" id="A0AAW2Q7W1"/>
<gene>
    <name evidence="1" type="ORF">Sangu_0482700</name>
</gene>